<organism evidence="2 3">
    <name type="scientific">Paracerasibacillus soli</name>
    <dbReference type="NCBI Taxonomy" id="480284"/>
    <lineage>
        <taxon>Bacteria</taxon>
        <taxon>Bacillati</taxon>
        <taxon>Bacillota</taxon>
        <taxon>Bacilli</taxon>
        <taxon>Bacillales</taxon>
        <taxon>Bacillaceae</taxon>
        <taxon>Paracerasibacillus</taxon>
    </lineage>
</organism>
<keyword evidence="3" id="KW-1185">Reference proteome</keyword>
<proteinExistence type="predicted"/>
<sequence>MKKQRLKILMLIKPFWVYPKHRPKIDTIKELEKYADVYYWHSDGNIQDILTKLNITPDFIFHYDIAWNFGLAPNITGLDKTSIPKGCFVIDLHWQPETRATYFTKNKIDIIFSATKHPFLNVFPQFKDKLRWLPWSINPDVMKDWKLEKTIDYLLMGLVYVNPSDLGRHMCPKKIPPKGRYAFRDAVFTQMRDMPHFVFHPHPGHRVQNADQLIVNKKYAKELNRAKLFFTCGSRDKAGGVAVLKFLEAPACKTLLLAEPNKDIQELGFVDGENYVACNTDNVVEKAKYYLENKKERERITENGYKLIHTHHTNTHRAKFIINEIKNLKR</sequence>
<accession>A0ABU5CWU7</accession>
<dbReference type="RefSeq" id="WP_320381228.1">
    <property type="nucleotide sequence ID" value="NZ_JAWDIQ010000003.1"/>
</dbReference>
<feature type="domain" description="Spore protein YkvP/CgeB glycosyl transferase-like" evidence="1">
    <location>
        <begin position="207"/>
        <end position="322"/>
    </location>
</feature>
<dbReference type="EMBL" id="JAWDIQ010000003">
    <property type="protein sequence ID" value="MDY0410351.1"/>
    <property type="molecule type" value="Genomic_DNA"/>
</dbReference>
<dbReference type="Proteomes" id="UP001275315">
    <property type="component" value="Unassembled WGS sequence"/>
</dbReference>
<evidence type="ECO:0000313" key="3">
    <source>
        <dbReference type="Proteomes" id="UP001275315"/>
    </source>
</evidence>
<gene>
    <name evidence="2" type="ORF">RWD45_19615</name>
</gene>
<reference evidence="2 3" key="1">
    <citation type="submission" date="2023-10" db="EMBL/GenBank/DDBJ databases">
        <title>Virgibacillus soli CC-YMP-6 genome.</title>
        <authorList>
            <person name="Miliotis G."/>
            <person name="Sengupta P."/>
            <person name="Hameed A."/>
            <person name="Chuvochina M."/>
            <person name="Mcdonagh F."/>
            <person name="Simpson A.C."/>
            <person name="Singh N.K."/>
            <person name="Rekha P.D."/>
            <person name="Raman K."/>
            <person name="Hugenholtz P."/>
            <person name="Venkateswaran K."/>
        </authorList>
    </citation>
    <scope>NUCLEOTIDE SEQUENCE [LARGE SCALE GENOMIC DNA]</scope>
    <source>
        <strain evidence="2 3">CC-YMP-6</strain>
    </source>
</reference>
<evidence type="ECO:0000259" key="1">
    <source>
        <dbReference type="Pfam" id="PF13524"/>
    </source>
</evidence>
<dbReference type="InterPro" id="IPR055259">
    <property type="entry name" value="YkvP/CgeB_Glyco_trans-like"/>
</dbReference>
<evidence type="ECO:0000313" key="2">
    <source>
        <dbReference type="EMBL" id="MDY0410351.1"/>
    </source>
</evidence>
<name>A0ABU5CWU7_9BACI</name>
<protein>
    <submittedName>
        <fullName evidence="2">Glycosyltransferase</fullName>
    </submittedName>
</protein>
<comment type="caution">
    <text evidence="2">The sequence shown here is derived from an EMBL/GenBank/DDBJ whole genome shotgun (WGS) entry which is preliminary data.</text>
</comment>
<dbReference type="Pfam" id="PF13524">
    <property type="entry name" value="Glyco_trans_1_2"/>
    <property type="match status" value="1"/>
</dbReference>